<dbReference type="AlphaFoldDB" id="A0A2K1P5R6"/>
<sequence length="494" mass="55161">MKKFYILSIVFLLFTTFSFAQITVSPLSVEKDVRAGEEFVATINVIGGNTTQNVNIELYQMTQDLSGNFDYVKATSDNFLYSNWIEFPNSITVSPRSTTPIEVGVNIPSNAPFGTYNFILMITPEVETSGTIGIIIRYAIRITVHVQGTVITRVEAEDMKVVPDEEGKPVIEATIANGSSYDLVLSAEAILRDKSGRMIERLPLKSPYMEKNNITAQRILKGNKVVFSAKPKYLLAPGEYKINLFVNYSNRQKVFTYDINVPEKGFNFTSPTELALILDNTEFSYDLYPGAVKTFVINLQNMSNQNVTVQVGGEEFASLPKDKSLLSWITLRSPASFTVNTQRTSRVILSINVPKEVENGAYYGKIVLNAYDESGEFLSQKKVNVETVIGEANYDVELVSSNYEKIEGSGIFSALIKNTGERYIIPKGSLSILDSDGVSIGVYDLLPSSQEWLVPSQETMLIGEVPILEEDGYRYILTIYNNEQRLKVFEGELM</sequence>
<dbReference type="Proteomes" id="UP000236434">
    <property type="component" value="Unassembled WGS sequence"/>
</dbReference>
<evidence type="ECO:0000313" key="3">
    <source>
        <dbReference type="Proteomes" id="UP000236434"/>
    </source>
</evidence>
<dbReference type="EMBL" id="AZRL01000003">
    <property type="protein sequence ID" value="PNR98133.1"/>
    <property type="molecule type" value="Genomic_DNA"/>
</dbReference>
<feature type="chain" id="PRO_5014390893" evidence="1">
    <location>
        <begin position="21"/>
        <end position="494"/>
    </location>
</feature>
<dbReference type="RefSeq" id="WP_103066297.1">
    <property type="nucleotide sequence ID" value="NZ_AZRL01000003.1"/>
</dbReference>
<dbReference type="OrthoDB" id="40484at2"/>
<reference evidence="2 3" key="1">
    <citation type="submission" date="2013-12" db="EMBL/GenBank/DDBJ databases">
        <title>Comparative genomics of Petrotoga isolates.</title>
        <authorList>
            <person name="Nesbo C.L."/>
            <person name="Charchuk R."/>
            <person name="Chow K."/>
        </authorList>
    </citation>
    <scope>NUCLEOTIDE SEQUENCE [LARGE SCALE GENOMIC DNA]</scope>
    <source>
        <strain evidence="2 3">DSM 13574</strain>
    </source>
</reference>
<name>A0A2K1P5R6_9BACT</name>
<accession>A0A2K1P5R6</accession>
<dbReference type="Gene3D" id="2.60.40.10">
    <property type="entry name" value="Immunoglobulins"/>
    <property type="match status" value="1"/>
</dbReference>
<comment type="caution">
    <text evidence="2">The sequence shown here is derived from an EMBL/GenBank/DDBJ whole genome shotgun (WGS) entry which is preliminary data.</text>
</comment>
<organism evidence="2 3">
    <name type="scientific">Petrotoga olearia DSM 13574</name>
    <dbReference type="NCBI Taxonomy" id="1122955"/>
    <lineage>
        <taxon>Bacteria</taxon>
        <taxon>Thermotogati</taxon>
        <taxon>Thermotogota</taxon>
        <taxon>Thermotogae</taxon>
        <taxon>Petrotogales</taxon>
        <taxon>Petrotogaceae</taxon>
        <taxon>Petrotoga</taxon>
    </lineage>
</organism>
<keyword evidence="1" id="KW-0732">Signal</keyword>
<proteinExistence type="predicted"/>
<evidence type="ECO:0000256" key="1">
    <source>
        <dbReference type="SAM" id="SignalP"/>
    </source>
</evidence>
<protein>
    <submittedName>
        <fullName evidence="2">Uncharacterized protein</fullName>
    </submittedName>
</protein>
<evidence type="ECO:0000313" key="2">
    <source>
        <dbReference type="EMBL" id="PNR98133.1"/>
    </source>
</evidence>
<dbReference type="InterPro" id="IPR013783">
    <property type="entry name" value="Ig-like_fold"/>
</dbReference>
<feature type="signal peptide" evidence="1">
    <location>
        <begin position="1"/>
        <end position="20"/>
    </location>
</feature>
<gene>
    <name evidence="2" type="ORF">X929_01615</name>
</gene>